<comment type="caution">
    <text evidence="3">The sequence shown here is derived from an EMBL/GenBank/DDBJ whole genome shotgun (WGS) entry which is preliminary data.</text>
</comment>
<keyword evidence="2" id="KW-1133">Transmembrane helix</keyword>
<feature type="transmembrane region" description="Helical" evidence="2">
    <location>
        <begin position="100"/>
        <end position="119"/>
    </location>
</feature>
<dbReference type="Proteomes" id="UP000757604">
    <property type="component" value="Unassembled WGS sequence"/>
</dbReference>
<evidence type="ECO:0000313" key="3">
    <source>
        <dbReference type="EMBL" id="MBW9065344.1"/>
    </source>
</evidence>
<keyword evidence="4" id="KW-1185">Reference proteome</keyword>
<keyword evidence="2" id="KW-0812">Transmembrane</keyword>
<dbReference type="EMBL" id="JAEUAO010000004">
    <property type="protein sequence ID" value="MBW9065344.1"/>
    <property type="molecule type" value="Genomic_DNA"/>
</dbReference>
<sequence length="226" mass="23933">MNAFRSNRGHSARMDFLPPDRPQRSAPTMRAPRATDIIDADFETVAANSRRTVYPVFNDNQRRAAPRQQAHAIAESRVASALLWAVNHLERLLQAASPKAFAVLVTCLCAPVFLLFAGLSPDQPAVASLPALAISGVTTALSDANGMKVVSVYGAVENQSDAPKAVPMIQVDVIAGGQKRTASRIFPGEAVLAPGESRPFSARLPHAGGKLPDVTVSFGEKGDSVP</sequence>
<organism evidence="3 4">
    <name type="scientific">Rhizobium herbae</name>
    <dbReference type="NCBI Taxonomy" id="508661"/>
    <lineage>
        <taxon>Bacteria</taxon>
        <taxon>Pseudomonadati</taxon>
        <taxon>Pseudomonadota</taxon>
        <taxon>Alphaproteobacteria</taxon>
        <taxon>Hyphomicrobiales</taxon>
        <taxon>Rhizobiaceae</taxon>
        <taxon>Rhizobium/Agrobacterium group</taxon>
        <taxon>Rhizobium</taxon>
    </lineage>
</organism>
<gene>
    <name evidence="3" type="ORF">JNB71_18735</name>
</gene>
<evidence type="ECO:0000256" key="1">
    <source>
        <dbReference type="SAM" id="MobiDB-lite"/>
    </source>
</evidence>
<evidence type="ECO:0000313" key="4">
    <source>
        <dbReference type="Proteomes" id="UP000757604"/>
    </source>
</evidence>
<evidence type="ECO:0008006" key="5">
    <source>
        <dbReference type="Google" id="ProtNLM"/>
    </source>
</evidence>
<proteinExistence type="predicted"/>
<protein>
    <recommendedName>
        <fullName evidence="5">DUF3426 domain-containing protein</fullName>
    </recommendedName>
</protein>
<name>A0ABS7HEM4_9HYPH</name>
<reference evidence="3 4" key="1">
    <citation type="journal article" date="2021" name="MBio">
        <title>Poor Competitiveness of Bradyrhizobium in Pigeon Pea Root Colonization in Indian Soils.</title>
        <authorList>
            <person name="Chalasani D."/>
            <person name="Basu A."/>
            <person name="Pullabhotla S.V.S.R.N."/>
            <person name="Jorrin B."/>
            <person name="Neal A.L."/>
            <person name="Poole P.S."/>
            <person name="Podile A.R."/>
            <person name="Tkacz A."/>
        </authorList>
    </citation>
    <scope>NUCLEOTIDE SEQUENCE [LARGE SCALE GENOMIC DNA]</scope>
    <source>
        <strain evidence="3 4">HU44</strain>
    </source>
</reference>
<feature type="region of interest" description="Disordered" evidence="1">
    <location>
        <begin position="1"/>
        <end position="30"/>
    </location>
</feature>
<accession>A0ABS7HEM4</accession>
<keyword evidence="2" id="KW-0472">Membrane</keyword>
<evidence type="ECO:0000256" key="2">
    <source>
        <dbReference type="SAM" id="Phobius"/>
    </source>
</evidence>
<dbReference type="RefSeq" id="WP_220373300.1">
    <property type="nucleotide sequence ID" value="NZ_JAEUAO010000004.1"/>
</dbReference>